<feature type="region of interest" description="Disordered" evidence="1">
    <location>
        <begin position="1"/>
        <end position="24"/>
    </location>
</feature>
<organism evidence="3 4">
    <name type="scientific">Cephus cinctus</name>
    <name type="common">Wheat stem sawfly</name>
    <dbReference type="NCBI Taxonomy" id="211228"/>
    <lineage>
        <taxon>Eukaryota</taxon>
        <taxon>Metazoa</taxon>
        <taxon>Ecdysozoa</taxon>
        <taxon>Arthropoda</taxon>
        <taxon>Hexapoda</taxon>
        <taxon>Insecta</taxon>
        <taxon>Pterygota</taxon>
        <taxon>Neoptera</taxon>
        <taxon>Endopterygota</taxon>
        <taxon>Hymenoptera</taxon>
        <taxon>Cephoidea</taxon>
        <taxon>Cephidae</taxon>
        <taxon>Cephus</taxon>
    </lineage>
</organism>
<dbReference type="RefSeq" id="XP_015593423.1">
    <property type="nucleotide sequence ID" value="XM_015737937.2"/>
</dbReference>
<feature type="compositionally biased region" description="Basic and acidic residues" evidence="1">
    <location>
        <begin position="376"/>
        <end position="385"/>
    </location>
</feature>
<reference evidence="4" key="1">
    <citation type="submission" date="2025-08" db="UniProtKB">
        <authorList>
            <consortium name="RefSeq"/>
        </authorList>
    </citation>
    <scope>IDENTIFICATION</scope>
</reference>
<dbReference type="KEGG" id="ccin:107266912"/>
<dbReference type="Gene3D" id="1.20.5.170">
    <property type="match status" value="1"/>
</dbReference>
<dbReference type="GO" id="GO:0003700">
    <property type="term" value="F:DNA-binding transcription factor activity"/>
    <property type="evidence" value="ECO:0007669"/>
    <property type="project" value="InterPro"/>
</dbReference>
<feature type="compositionally biased region" description="Basic residues" evidence="1">
    <location>
        <begin position="312"/>
        <end position="321"/>
    </location>
</feature>
<sequence length="425" mass="47605">MESELLQESWALPQNTQEMTSTPSPVSFNWEENFQDLSGWCMDLPIPFPEPCDFLIGEETALKISDTEMDGNQVSIIQEGDVKGASSVESRQFTTVGGDTSGSKLSDVPVIPTAQQIKYEELTQYPNTSHVPEEVNVRDVLLNLLGTSDSASHGLPNIIAEDVAQHPLPWITNVDVEEDDTTSNHHKSLVNINVDETYTGTLGSNRNHQDTWEEVVCPKKNSEFDLLSYLSDDKIFSSASDDATHSSLMSESTTASTLNNIRNNNPRTVQPVRQRSAHYSITSTSSSASTSSLSSTVSSISTTQTCESFSKRVSRTSNRHKTSYEQLVKKEPRESRRGVKRYTESDSEDDGASDYSYRESRDKNNEASRRSRMNKKAKEREMNKKAIDLEKDNRILKMKVEKLEKVVISMRTALLNSALNKDLRK</sequence>
<accession>A0AAJ7BTK6</accession>
<feature type="compositionally biased region" description="Polar residues" evidence="1">
    <location>
        <begin position="254"/>
        <end position="279"/>
    </location>
</feature>
<proteinExistence type="predicted"/>
<dbReference type="SUPFAM" id="SSF57959">
    <property type="entry name" value="Leucine zipper domain"/>
    <property type="match status" value="1"/>
</dbReference>
<feature type="compositionally biased region" description="Basic and acidic residues" evidence="1">
    <location>
        <begin position="356"/>
        <end position="369"/>
    </location>
</feature>
<feature type="domain" description="BZIP" evidence="2">
    <location>
        <begin position="354"/>
        <end position="417"/>
    </location>
</feature>
<dbReference type="AlphaFoldDB" id="A0AAJ7BTK6"/>
<feature type="compositionally biased region" description="Basic and acidic residues" evidence="1">
    <location>
        <begin position="327"/>
        <end position="344"/>
    </location>
</feature>
<evidence type="ECO:0000259" key="2">
    <source>
        <dbReference type="PROSITE" id="PS50217"/>
    </source>
</evidence>
<name>A0AAJ7BTK6_CEPCN</name>
<dbReference type="PROSITE" id="PS50217">
    <property type="entry name" value="BZIP"/>
    <property type="match status" value="1"/>
</dbReference>
<dbReference type="GeneID" id="107266912"/>
<protein>
    <submittedName>
        <fullName evidence="4">Uncharacterized protein LOC107266912</fullName>
    </submittedName>
</protein>
<dbReference type="Proteomes" id="UP000694920">
    <property type="component" value="Unplaced"/>
</dbReference>
<gene>
    <name evidence="4" type="primary">LOC107266912</name>
</gene>
<feature type="compositionally biased region" description="Polar residues" evidence="1">
    <location>
        <begin position="12"/>
        <end position="24"/>
    </location>
</feature>
<dbReference type="InterPro" id="IPR004827">
    <property type="entry name" value="bZIP"/>
</dbReference>
<dbReference type="InterPro" id="IPR046347">
    <property type="entry name" value="bZIP_sf"/>
</dbReference>
<dbReference type="CDD" id="cd14813">
    <property type="entry name" value="bZIP_BmCbz-like"/>
    <property type="match status" value="1"/>
</dbReference>
<evidence type="ECO:0000313" key="4">
    <source>
        <dbReference type="RefSeq" id="XP_015593423.1"/>
    </source>
</evidence>
<evidence type="ECO:0000256" key="1">
    <source>
        <dbReference type="SAM" id="MobiDB-lite"/>
    </source>
</evidence>
<keyword evidence="3" id="KW-1185">Reference proteome</keyword>
<dbReference type="GO" id="GO:0005634">
    <property type="term" value="C:nucleus"/>
    <property type="evidence" value="ECO:0007669"/>
    <property type="project" value="UniProtKB-ARBA"/>
</dbReference>
<feature type="compositionally biased region" description="Low complexity" evidence="1">
    <location>
        <begin position="280"/>
        <end position="305"/>
    </location>
</feature>
<dbReference type="Pfam" id="PF07716">
    <property type="entry name" value="bZIP_2"/>
    <property type="match status" value="1"/>
</dbReference>
<feature type="region of interest" description="Disordered" evidence="1">
    <location>
        <begin position="254"/>
        <end position="385"/>
    </location>
</feature>
<evidence type="ECO:0000313" key="3">
    <source>
        <dbReference type="Proteomes" id="UP000694920"/>
    </source>
</evidence>